<organism evidence="2">
    <name type="scientific">Caldithrix abyssi</name>
    <dbReference type="NCBI Taxonomy" id="187145"/>
    <lineage>
        <taxon>Bacteria</taxon>
        <taxon>Pseudomonadati</taxon>
        <taxon>Calditrichota</taxon>
        <taxon>Calditrichia</taxon>
        <taxon>Calditrichales</taxon>
        <taxon>Calditrichaceae</taxon>
        <taxon>Caldithrix</taxon>
    </lineage>
</organism>
<protein>
    <submittedName>
        <fullName evidence="2">DUF58 domain-containing protein</fullName>
    </submittedName>
</protein>
<evidence type="ECO:0000259" key="1">
    <source>
        <dbReference type="SMART" id="SM00327"/>
    </source>
</evidence>
<sequence>MAKTVAHRSQDLRRYLLPEVAATLSNLELIARLVVEGFMTGLHKSPYHGFSIEFSQHRPYMAGDSLRFVDWKVYGRTDRFYIKQFEEETNLRSYLLLDTSASMQYGSGQVKKSDYAAFLTAALAYLFIKQRDAAGLVLFDDQVREILPPRSVPSYLSHILHAIGQAEFGKDTQINRVLHQVAERLKRRGLIVLISDLMDEPEKVLAGLKHFRHDKHEVLVFHIMDRSEADFAFGGEIQFEDLESGERVKTQPRYIRGAYREQIQKFMNYYKLNFSNNRIDYQLLFTDTPFDVAINEYLLKRKRLY</sequence>
<dbReference type="InterPro" id="IPR002881">
    <property type="entry name" value="DUF58"/>
</dbReference>
<dbReference type="Proteomes" id="UP000885779">
    <property type="component" value="Unassembled WGS sequence"/>
</dbReference>
<proteinExistence type="predicted"/>
<evidence type="ECO:0000313" key="2">
    <source>
        <dbReference type="EMBL" id="HGY57314.1"/>
    </source>
</evidence>
<gene>
    <name evidence="2" type="ORF">ENK44_16520</name>
</gene>
<dbReference type="InterPro" id="IPR036465">
    <property type="entry name" value="vWFA_dom_sf"/>
</dbReference>
<dbReference type="Pfam" id="PF01882">
    <property type="entry name" value="DUF58"/>
    <property type="match status" value="1"/>
</dbReference>
<dbReference type="PANTHER" id="PTHR33608:SF7">
    <property type="entry name" value="DUF58 DOMAIN-CONTAINING PROTEIN"/>
    <property type="match status" value="1"/>
</dbReference>
<accession>A0A7V4U401</accession>
<dbReference type="Gene3D" id="3.40.50.410">
    <property type="entry name" value="von Willebrand factor, type A domain"/>
    <property type="match status" value="1"/>
</dbReference>
<dbReference type="PANTHER" id="PTHR33608">
    <property type="entry name" value="BLL2464 PROTEIN"/>
    <property type="match status" value="1"/>
</dbReference>
<name>A0A7V4U401_CALAY</name>
<dbReference type="EMBL" id="DRQG01000153">
    <property type="protein sequence ID" value="HGY57314.1"/>
    <property type="molecule type" value="Genomic_DNA"/>
</dbReference>
<feature type="domain" description="VWFA" evidence="1">
    <location>
        <begin position="90"/>
        <end position="256"/>
    </location>
</feature>
<dbReference type="AlphaFoldDB" id="A0A7V4U401"/>
<comment type="caution">
    <text evidence="2">The sequence shown here is derived from an EMBL/GenBank/DDBJ whole genome shotgun (WGS) entry which is preliminary data.</text>
</comment>
<reference evidence="2" key="1">
    <citation type="journal article" date="2020" name="mSystems">
        <title>Genome- and Community-Level Interaction Insights into Carbon Utilization and Element Cycling Functions of Hydrothermarchaeota in Hydrothermal Sediment.</title>
        <authorList>
            <person name="Zhou Z."/>
            <person name="Liu Y."/>
            <person name="Xu W."/>
            <person name="Pan J."/>
            <person name="Luo Z.H."/>
            <person name="Li M."/>
        </authorList>
    </citation>
    <scope>NUCLEOTIDE SEQUENCE [LARGE SCALE GENOMIC DNA]</scope>
    <source>
        <strain evidence="2">HyVt-577</strain>
    </source>
</reference>
<dbReference type="SUPFAM" id="SSF53300">
    <property type="entry name" value="vWA-like"/>
    <property type="match status" value="1"/>
</dbReference>
<dbReference type="SMART" id="SM00327">
    <property type="entry name" value="VWA"/>
    <property type="match status" value="1"/>
</dbReference>
<dbReference type="InterPro" id="IPR002035">
    <property type="entry name" value="VWF_A"/>
</dbReference>